<evidence type="ECO:0000256" key="2">
    <source>
        <dbReference type="ARBA" id="ARBA00022679"/>
    </source>
</evidence>
<dbReference type="Pfam" id="PF00682">
    <property type="entry name" value="HMGL-like"/>
    <property type="match status" value="1"/>
</dbReference>
<dbReference type="Proteomes" id="UP000317158">
    <property type="component" value="Unassembled WGS sequence"/>
</dbReference>
<dbReference type="PROSITE" id="PS50991">
    <property type="entry name" value="PYR_CT"/>
    <property type="match status" value="1"/>
</dbReference>
<evidence type="ECO:0000256" key="1">
    <source>
        <dbReference type="ARBA" id="ARBA00006154"/>
    </source>
</evidence>
<evidence type="ECO:0000256" key="3">
    <source>
        <dbReference type="ARBA" id="ARBA00048363"/>
    </source>
</evidence>
<dbReference type="SUPFAM" id="SSF51569">
    <property type="entry name" value="Aldolase"/>
    <property type="match status" value="1"/>
</dbReference>
<dbReference type="PANTHER" id="PTHR42880">
    <property type="entry name" value="HOMOCITRATE SYNTHASE"/>
    <property type="match status" value="1"/>
</dbReference>
<comment type="similarity">
    <text evidence="1">Belongs to the alpha-IPM synthase/homocitrate synthase family.</text>
</comment>
<evidence type="ECO:0000313" key="6">
    <source>
        <dbReference type="Proteomes" id="UP000317158"/>
    </source>
</evidence>
<dbReference type="Gene3D" id="3.20.20.70">
    <property type="entry name" value="Aldolase class I"/>
    <property type="match status" value="1"/>
</dbReference>
<dbReference type="GO" id="GO:0004410">
    <property type="term" value="F:homocitrate synthase activity"/>
    <property type="evidence" value="ECO:0007669"/>
    <property type="project" value="UniProtKB-EC"/>
</dbReference>
<accession>A0A520KU37</accession>
<dbReference type="PANTHER" id="PTHR42880:SF1">
    <property type="entry name" value="ISOPROPYLMALATE_HOMOCITRATE_CITRAMALATE SYNTHASE FAMILY PROTEIN"/>
    <property type="match status" value="1"/>
</dbReference>
<keyword evidence="2" id="KW-0808">Transferase</keyword>
<name>A0A520KU37_METT2</name>
<feature type="domain" description="Pyruvate carboxyltransferase" evidence="4">
    <location>
        <begin position="19"/>
        <end position="280"/>
    </location>
</feature>
<evidence type="ECO:0000313" key="5">
    <source>
        <dbReference type="EMBL" id="RZN65639.1"/>
    </source>
</evidence>
<dbReference type="GO" id="GO:0019752">
    <property type="term" value="P:carboxylic acid metabolic process"/>
    <property type="evidence" value="ECO:0007669"/>
    <property type="project" value="InterPro"/>
</dbReference>
<proteinExistence type="inferred from homology"/>
<comment type="caution">
    <text evidence="5">The sequence shown here is derived from an EMBL/GenBank/DDBJ whole genome shotgun (WGS) entry which is preliminary data.</text>
</comment>
<dbReference type="InterPro" id="IPR002034">
    <property type="entry name" value="AIPM/Hcit_synth_CS"/>
</dbReference>
<dbReference type="AlphaFoldDB" id="A0A520KU37"/>
<comment type="catalytic activity">
    <reaction evidence="3">
        <text>acetyl-CoA + 2-oxoglutarate + H2O = (2R)-homocitrate + CoA + H(+)</text>
        <dbReference type="Rhea" id="RHEA:12929"/>
        <dbReference type="ChEBI" id="CHEBI:15377"/>
        <dbReference type="ChEBI" id="CHEBI:15378"/>
        <dbReference type="ChEBI" id="CHEBI:16810"/>
        <dbReference type="ChEBI" id="CHEBI:57287"/>
        <dbReference type="ChEBI" id="CHEBI:57288"/>
        <dbReference type="ChEBI" id="CHEBI:58884"/>
        <dbReference type="EC" id="2.3.3.14"/>
    </reaction>
    <physiologicalReaction direction="left-to-right" evidence="3">
        <dbReference type="Rhea" id="RHEA:12930"/>
    </physiologicalReaction>
</comment>
<dbReference type="PROSITE" id="PS00816">
    <property type="entry name" value="AIPM_HOMOCIT_SYNTH_2"/>
    <property type="match status" value="1"/>
</dbReference>
<protein>
    <submittedName>
        <fullName evidence="5">Isopropylmalate synthase</fullName>
    </submittedName>
</protein>
<dbReference type="Pfam" id="PF22617">
    <property type="entry name" value="HCS_D2"/>
    <property type="match status" value="1"/>
</dbReference>
<dbReference type="InterPro" id="IPR054691">
    <property type="entry name" value="LeuA/HCS_post-cat"/>
</dbReference>
<dbReference type="Gene3D" id="1.10.238.260">
    <property type="match status" value="1"/>
</dbReference>
<sequence>MAEIDLKIPKIQKPENFIAKISDTTLRDGSQMPGVVMKLSQSIKIFEYLEQLGIEKTEIFLYSNKDRIAAKTMINRNKGITEITGWARANPEDIDLVLNFDQIKEVGILMSVSDIHLDYKLKMSREDAREKYLDALQYAVDHGLKTRCHLEDMTRSDLDGFVFPLVKDILDIAPDTIIRICDTVGVGLPYEESPLPVSIPKIIKNLKEIGVKEIETHMHDDFGMAVINSIVGYFYNAQWSNLTFLGIGERAGNAEMEKIILFLSTRIEGYENKYNLSKLVEFSRYIQKEIGIKVPPNKAIIGRNVFAHESGIHTAGVLKNPITYEPYPPELVGGERRILIGSTSGREVVRAKIEETLKDLLDADVTIKKDDPRVRIIAKEIKKLYDEGERVSCISDKELRAYVEKYFILDKIAEEEMDRPLIDDRMENEETD</sequence>
<organism evidence="5 6">
    <name type="scientific">Methanoliparum thermophilum</name>
    <dbReference type="NCBI Taxonomy" id="2491083"/>
    <lineage>
        <taxon>Archaea</taxon>
        <taxon>Methanobacteriati</taxon>
        <taxon>Methanobacteriota</taxon>
        <taxon>Candidatus Methanoliparia</taxon>
        <taxon>Candidatus Methanoliparales</taxon>
        <taxon>Candidatus Methanoliparaceae</taxon>
        <taxon>Candidatus Methanoliparum</taxon>
    </lineage>
</organism>
<dbReference type="InterPro" id="IPR013785">
    <property type="entry name" value="Aldolase_TIM"/>
</dbReference>
<gene>
    <name evidence="5" type="ORF">EF806_00180</name>
</gene>
<dbReference type="InterPro" id="IPR000891">
    <property type="entry name" value="PYR_CT"/>
</dbReference>
<evidence type="ECO:0000259" key="4">
    <source>
        <dbReference type="PROSITE" id="PS50991"/>
    </source>
</evidence>
<reference evidence="5 6" key="1">
    <citation type="journal article" date="2019" name="Nat. Microbiol.">
        <title>Wide diversity of methane and short-chain alkane metabolisms in uncultured archaea.</title>
        <authorList>
            <person name="Borrel G."/>
            <person name="Adam P.S."/>
            <person name="McKay L.J."/>
            <person name="Chen L.X."/>
            <person name="Sierra-Garcia I.N."/>
            <person name="Sieber C.M."/>
            <person name="Letourneur Q."/>
            <person name="Ghozlane A."/>
            <person name="Andersen G.L."/>
            <person name="Li W.J."/>
            <person name="Hallam S.J."/>
            <person name="Muyzer G."/>
            <person name="de Oliveira V.M."/>
            <person name="Inskeep W.P."/>
            <person name="Banfield J.F."/>
            <person name="Gribaldo S."/>
        </authorList>
    </citation>
    <scope>NUCLEOTIDE SEQUENCE [LARGE SCALE GENOMIC DNA]</scope>
    <source>
        <strain evidence="5">NM1a</strain>
    </source>
</reference>
<dbReference type="EMBL" id="RXIF01000001">
    <property type="protein sequence ID" value="RZN65639.1"/>
    <property type="molecule type" value="Genomic_DNA"/>
</dbReference>